<dbReference type="Proteomes" id="UP000256718">
    <property type="component" value="Unassembled WGS sequence"/>
</dbReference>
<evidence type="ECO:0000256" key="1">
    <source>
        <dbReference type="ARBA" id="ARBA00022679"/>
    </source>
</evidence>
<dbReference type="InterPro" id="IPR014043">
    <property type="entry name" value="Acyl_transferase_dom"/>
</dbReference>
<dbReference type="Proteomes" id="UP000093122">
    <property type="component" value="Unassembled WGS sequence"/>
</dbReference>
<dbReference type="PIRSF" id="PIRSF000446">
    <property type="entry name" value="Mct"/>
    <property type="match status" value="1"/>
</dbReference>
<dbReference type="Pfam" id="PF00698">
    <property type="entry name" value="Acyl_transf_1"/>
    <property type="match status" value="1"/>
</dbReference>
<keyword evidence="2 4" id="KW-0012">Acyltransferase</keyword>
<comment type="catalytic activity">
    <reaction evidence="3 4">
        <text>holo-[ACP] + malonyl-CoA = malonyl-[ACP] + CoA</text>
        <dbReference type="Rhea" id="RHEA:41792"/>
        <dbReference type="Rhea" id="RHEA-COMP:9623"/>
        <dbReference type="Rhea" id="RHEA-COMP:9685"/>
        <dbReference type="ChEBI" id="CHEBI:57287"/>
        <dbReference type="ChEBI" id="CHEBI:57384"/>
        <dbReference type="ChEBI" id="CHEBI:64479"/>
        <dbReference type="ChEBI" id="CHEBI:78449"/>
        <dbReference type="EC" id="2.3.1.39"/>
    </reaction>
</comment>
<reference evidence="7 9" key="1">
    <citation type="journal article" date="2016" name="Sci. Rep.">
        <title>Serotype IV Streptococcus agalactiae ST-452 has arisen from large genomic recombination events between CC23 and the hypervirulent CC17 lineages.</title>
        <authorList>
            <person name="Campisi E."/>
            <person name="Rinaudo C.D."/>
            <person name="Donati C."/>
            <person name="Barucco M."/>
            <person name="Torricelli G."/>
            <person name="Edwards M.S."/>
            <person name="Baker C.J."/>
            <person name="Margarit I."/>
            <person name="Rosini R."/>
        </authorList>
    </citation>
    <scope>NUCLEOTIDE SEQUENCE [LARGE SCALE GENOMIC DNA]</scope>
    <source>
        <strain evidence="7 9">CZ-PW-140</strain>
    </source>
</reference>
<evidence type="ECO:0000256" key="5">
    <source>
        <dbReference type="PIRSR" id="PIRSR000446-1"/>
    </source>
</evidence>
<feature type="domain" description="Malonyl-CoA:ACP transacylase (MAT)" evidence="6">
    <location>
        <begin position="7"/>
        <end position="299"/>
    </location>
</feature>
<dbReference type="GO" id="GO:0006633">
    <property type="term" value="P:fatty acid biosynthetic process"/>
    <property type="evidence" value="ECO:0007669"/>
    <property type="project" value="TreeGrafter"/>
</dbReference>
<dbReference type="InterPro" id="IPR004410">
    <property type="entry name" value="Malonyl_CoA-ACP_transAc_FabD"/>
</dbReference>
<dbReference type="InterPro" id="IPR016036">
    <property type="entry name" value="Malonyl_transacylase_ACP-bd"/>
</dbReference>
<dbReference type="EMBL" id="MAWT01000042">
    <property type="protein sequence ID" value="OCM70823.1"/>
    <property type="molecule type" value="Genomic_DNA"/>
</dbReference>
<accession>A0A075N3D1</accession>
<reference evidence="8 10" key="2">
    <citation type="journal article" date="2018" name="Emerg. Microbes Infect.">
        <title>Phenotypic and molecular analysis of nontypeable Group B streptococci: identification of cps2a and hybrid cps2a/cps5 Group B streptococcal capsule gene clusters.</title>
        <authorList>
            <person name="Alhhazmi A."/>
            <person name="Tyrrell G.J."/>
        </authorList>
    </citation>
    <scope>NUCLEOTIDE SEQUENCE [LARGE SCALE GENOMIC DNA]</scope>
    <source>
        <strain evidence="8 10">PLGBS17</strain>
    </source>
</reference>
<dbReference type="AlphaFoldDB" id="A0A075N3D1"/>
<dbReference type="SUPFAM" id="SSF52151">
    <property type="entry name" value="FabD/lysophospholipase-like"/>
    <property type="match status" value="1"/>
</dbReference>
<dbReference type="GO" id="GO:0005829">
    <property type="term" value="C:cytosol"/>
    <property type="evidence" value="ECO:0007669"/>
    <property type="project" value="TreeGrafter"/>
</dbReference>
<dbReference type="PANTHER" id="PTHR42681">
    <property type="entry name" value="MALONYL-COA-ACYL CARRIER PROTEIN TRANSACYLASE, MITOCHONDRIAL"/>
    <property type="match status" value="1"/>
</dbReference>
<name>A0A075N3D1_STRAG</name>
<evidence type="ECO:0000259" key="6">
    <source>
        <dbReference type="SMART" id="SM00827"/>
    </source>
</evidence>
<dbReference type="EC" id="2.3.1.39" evidence="4"/>
<protein>
    <recommendedName>
        <fullName evidence="4">Malonyl CoA-acyl carrier protein transacylase</fullName>
        <ecNumber evidence="4">2.3.1.39</ecNumber>
    </recommendedName>
</protein>
<evidence type="ECO:0000313" key="9">
    <source>
        <dbReference type="Proteomes" id="UP000093122"/>
    </source>
</evidence>
<dbReference type="EMBL" id="QHGZ01000135">
    <property type="protein sequence ID" value="RDY82546.1"/>
    <property type="molecule type" value="Genomic_DNA"/>
</dbReference>
<dbReference type="GO" id="GO:0004314">
    <property type="term" value="F:[acyl-carrier-protein] S-malonyltransferase activity"/>
    <property type="evidence" value="ECO:0007669"/>
    <property type="project" value="UniProtKB-EC"/>
</dbReference>
<dbReference type="RefSeq" id="WP_001044779.1">
    <property type="nucleotide sequence ID" value="NZ_BCNI01000008.1"/>
</dbReference>
<dbReference type="OMA" id="AANYNCP"/>
<dbReference type="KEGG" id="sage:EN72_02095"/>
<organism evidence="7 9">
    <name type="scientific">Streptococcus agalactiae</name>
    <dbReference type="NCBI Taxonomy" id="1311"/>
    <lineage>
        <taxon>Bacteria</taxon>
        <taxon>Bacillati</taxon>
        <taxon>Bacillota</taxon>
        <taxon>Bacilli</taxon>
        <taxon>Lactobacillales</taxon>
        <taxon>Streptococcaceae</taxon>
        <taxon>Streptococcus</taxon>
    </lineage>
</organism>
<evidence type="ECO:0000256" key="2">
    <source>
        <dbReference type="ARBA" id="ARBA00023315"/>
    </source>
</evidence>
<feature type="active site" evidence="5">
    <location>
        <position position="200"/>
    </location>
</feature>
<dbReference type="PANTHER" id="PTHR42681:SF1">
    <property type="entry name" value="MALONYL-COA-ACYL CARRIER PROTEIN TRANSACYLASE, MITOCHONDRIAL"/>
    <property type="match status" value="1"/>
</dbReference>
<feature type="active site" evidence="5">
    <location>
        <position position="91"/>
    </location>
</feature>
<dbReference type="InterPro" id="IPR016035">
    <property type="entry name" value="Acyl_Trfase/lysoPLipase"/>
</dbReference>
<dbReference type="SUPFAM" id="SSF55048">
    <property type="entry name" value="Probable ACP-binding domain of malonyl-CoA ACP transacylase"/>
    <property type="match status" value="1"/>
</dbReference>
<dbReference type="NCBIfam" id="TIGR00128">
    <property type="entry name" value="fabD"/>
    <property type="match status" value="1"/>
</dbReference>
<sequence>MNKVAFLFAGQGAQKLGMARDLYETFPIVKETFDKASHVLGYDLRELIDKDLDKLNQTKYTQPAILTTSTAIYRLILKEIELRPDMVAGLSLGEYSALVASGAIRFEDAVVLVARRGQLMEAAAPAGSGKMVAVLNADRQIIEDACKKASQFGIVSPANYNTPKQIVIGGESIAVNAAVEELKQQGVKRLIPLNVSGPFHTALLKPASQKLSDVLDKVHFSVSEIPVIGNTEAQIMKKDDIKSLLARQVMEPVRFDESIETMKKMGMTQVVEIGPGKVLSGFLKKIDSSLSVHSVEDKIGFNNLKELN</sequence>
<evidence type="ECO:0000256" key="3">
    <source>
        <dbReference type="ARBA" id="ARBA00048462"/>
    </source>
</evidence>
<dbReference type="SMART" id="SM00827">
    <property type="entry name" value="PKS_AT"/>
    <property type="match status" value="1"/>
</dbReference>
<dbReference type="InterPro" id="IPR024925">
    <property type="entry name" value="Malonyl_CoA-ACP_transAc"/>
</dbReference>
<proteinExistence type="inferred from homology"/>
<dbReference type="InterPro" id="IPR050858">
    <property type="entry name" value="Mal-CoA-ACP_Trans/PKS_FabD"/>
</dbReference>
<gene>
    <name evidence="8" type="primary">fabD</name>
    <name evidence="7" type="ORF">AX245_03085</name>
    <name evidence="8" type="ORF">C4618_05350</name>
</gene>
<keyword evidence="1 4" id="KW-0808">Transferase</keyword>
<evidence type="ECO:0000313" key="8">
    <source>
        <dbReference type="EMBL" id="RDY82546.1"/>
    </source>
</evidence>
<dbReference type="FunFam" id="3.30.70.250:FF:000001">
    <property type="entry name" value="Malonyl CoA-acyl carrier protein transacylase"/>
    <property type="match status" value="1"/>
</dbReference>
<evidence type="ECO:0000313" key="10">
    <source>
        <dbReference type="Proteomes" id="UP000256718"/>
    </source>
</evidence>
<dbReference type="InterPro" id="IPR001227">
    <property type="entry name" value="Ac_transferase_dom_sf"/>
</dbReference>
<comment type="caution">
    <text evidence="7">The sequence shown here is derived from an EMBL/GenBank/DDBJ whole genome shotgun (WGS) entry which is preliminary data.</text>
</comment>
<dbReference type="Gene3D" id="3.30.70.250">
    <property type="entry name" value="Malonyl-CoA ACP transacylase, ACP-binding"/>
    <property type="match status" value="1"/>
</dbReference>
<comment type="similarity">
    <text evidence="4">Belongs to the fabD family.</text>
</comment>
<evidence type="ECO:0000313" key="7">
    <source>
        <dbReference type="EMBL" id="OCM70823.1"/>
    </source>
</evidence>
<evidence type="ECO:0000256" key="4">
    <source>
        <dbReference type="PIRNR" id="PIRNR000446"/>
    </source>
</evidence>
<dbReference type="Gene3D" id="3.40.366.10">
    <property type="entry name" value="Malonyl-Coenzyme A Acyl Carrier Protein, domain 2"/>
    <property type="match status" value="1"/>
</dbReference>